<name>A0A6I8M888_9PSEU</name>
<protein>
    <submittedName>
        <fullName evidence="2">Uncharacterized protein</fullName>
    </submittedName>
</protein>
<evidence type="ECO:0000256" key="1">
    <source>
        <dbReference type="SAM" id="MobiDB-lite"/>
    </source>
</evidence>
<gene>
    <name evidence="2" type="ORF">AA23TX_09844</name>
</gene>
<feature type="compositionally biased region" description="Pro residues" evidence="1">
    <location>
        <begin position="54"/>
        <end position="64"/>
    </location>
</feature>
<dbReference type="EMBL" id="CABVGP010000004">
    <property type="protein sequence ID" value="VVJ25093.1"/>
    <property type="molecule type" value="Genomic_DNA"/>
</dbReference>
<reference evidence="2 3" key="1">
    <citation type="submission" date="2019-09" db="EMBL/GenBank/DDBJ databases">
        <authorList>
            <person name="Leyn A S."/>
        </authorList>
    </citation>
    <scope>NUCLEOTIDE SEQUENCE [LARGE SCALE GENOMIC DNA]</scope>
    <source>
        <strain evidence="2">AA231_1</strain>
    </source>
</reference>
<proteinExistence type="predicted"/>
<keyword evidence="3" id="KW-1185">Reference proteome</keyword>
<accession>A0A6I8M888</accession>
<evidence type="ECO:0000313" key="2">
    <source>
        <dbReference type="EMBL" id="VVJ25093.1"/>
    </source>
</evidence>
<organism evidence="2 3">
    <name type="scientific">Amycolatopsis camponoti</name>
    <dbReference type="NCBI Taxonomy" id="2606593"/>
    <lineage>
        <taxon>Bacteria</taxon>
        <taxon>Bacillati</taxon>
        <taxon>Actinomycetota</taxon>
        <taxon>Actinomycetes</taxon>
        <taxon>Pseudonocardiales</taxon>
        <taxon>Pseudonocardiaceae</taxon>
        <taxon>Amycolatopsis</taxon>
    </lineage>
</organism>
<feature type="compositionally biased region" description="Polar residues" evidence="1">
    <location>
        <begin position="40"/>
        <end position="53"/>
    </location>
</feature>
<dbReference type="Proteomes" id="UP000399805">
    <property type="component" value="Unassembled WGS sequence"/>
</dbReference>
<feature type="region of interest" description="Disordered" evidence="1">
    <location>
        <begin position="29"/>
        <end position="64"/>
    </location>
</feature>
<evidence type="ECO:0000313" key="3">
    <source>
        <dbReference type="Proteomes" id="UP000399805"/>
    </source>
</evidence>
<dbReference type="AlphaFoldDB" id="A0A6I8M888"/>
<sequence>MDPGRAWRTRRSVAAPLDLWSTVLETGIRTPTRPAGASTDWDTVSPQWITRSTLPPPRVASGPP</sequence>